<organism evidence="2 3">
    <name type="scientific">Nonomuraea glycinis</name>
    <dbReference type="NCBI Taxonomy" id="2047744"/>
    <lineage>
        <taxon>Bacteria</taxon>
        <taxon>Bacillati</taxon>
        <taxon>Actinomycetota</taxon>
        <taxon>Actinomycetes</taxon>
        <taxon>Streptosporangiales</taxon>
        <taxon>Streptosporangiaceae</taxon>
        <taxon>Nonomuraea</taxon>
    </lineage>
</organism>
<dbReference type="Proteomes" id="UP000660745">
    <property type="component" value="Unassembled WGS sequence"/>
</dbReference>
<feature type="chain" id="PRO_5037380742" description="Lactococcin 972 family bacteriocin" evidence="1">
    <location>
        <begin position="28"/>
        <end position="85"/>
    </location>
</feature>
<keyword evidence="3" id="KW-1185">Reference proteome</keyword>
<evidence type="ECO:0000256" key="1">
    <source>
        <dbReference type="SAM" id="SignalP"/>
    </source>
</evidence>
<sequence length="85" mass="8774">MIRKLCVTGAVVAATAGVTLLAAPAHADSWAGNSSRNTEASRSGNNFANVGAVNRGWGWSTNVNNINGIATTATNDSIAVTYIFY</sequence>
<dbReference type="AlphaFoldDB" id="A0A918ABY7"/>
<reference evidence="2" key="1">
    <citation type="journal article" date="2014" name="Int. J. Syst. Evol. Microbiol.">
        <title>Complete genome sequence of Corynebacterium casei LMG S-19264T (=DSM 44701T), isolated from a smear-ripened cheese.</title>
        <authorList>
            <consortium name="US DOE Joint Genome Institute (JGI-PGF)"/>
            <person name="Walter F."/>
            <person name="Albersmeier A."/>
            <person name="Kalinowski J."/>
            <person name="Ruckert C."/>
        </authorList>
    </citation>
    <scope>NUCLEOTIDE SEQUENCE</scope>
    <source>
        <strain evidence="2">CGMCC 4.7430</strain>
    </source>
</reference>
<dbReference type="EMBL" id="BMNK01000010">
    <property type="protein sequence ID" value="GGP11331.1"/>
    <property type="molecule type" value="Genomic_DNA"/>
</dbReference>
<protein>
    <recommendedName>
        <fullName evidence="4">Lactococcin 972 family bacteriocin</fullName>
    </recommendedName>
</protein>
<feature type="signal peptide" evidence="1">
    <location>
        <begin position="1"/>
        <end position="27"/>
    </location>
</feature>
<dbReference type="RefSeq" id="WP_189141564.1">
    <property type="nucleotide sequence ID" value="NZ_BMNK01000010.1"/>
</dbReference>
<evidence type="ECO:0008006" key="4">
    <source>
        <dbReference type="Google" id="ProtNLM"/>
    </source>
</evidence>
<accession>A0A918ABY7</accession>
<gene>
    <name evidence="2" type="ORF">GCM10012278_54500</name>
</gene>
<name>A0A918ABY7_9ACTN</name>
<reference evidence="2" key="2">
    <citation type="submission" date="2020-09" db="EMBL/GenBank/DDBJ databases">
        <authorList>
            <person name="Sun Q."/>
            <person name="Zhou Y."/>
        </authorList>
    </citation>
    <scope>NUCLEOTIDE SEQUENCE</scope>
    <source>
        <strain evidence="2">CGMCC 4.7430</strain>
    </source>
</reference>
<evidence type="ECO:0000313" key="2">
    <source>
        <dbReference type="EMBL" id="GGP11331.1"/>
    </source>
</evidence>
<keyword evidence="1" id="KW-0732">Signal</keyword>
<evidence type="ECO:0000313" key="3">
    <source>
        <dbReference type="Proteomes" id="UP000660745"/>
    </source>
</evidence>
<proteinExistence type="predicted"/>
<comment type="caution">
    <text evidence="2">The sequence shown here is derived from an EMBL/GenBank/DDBJ whole genome shotgun (WGS) entry which is preliminary data.</text>
</comment>